<evidence type="ECO:0000256" key="1">
    <source>
        <dbReference type="SAM" id="MobiDB-lite"/>
    </source>
</evidence>
<reference evidence="2" key="1">
    <citation type="submission" date="2014-11" db="EMBL/GenBank/DDBJ databases">
        <authorList>
            <person name="Amaro Gonzalez C."/>
        </authorList>
    </citation>
    <scope>NUCLEOTIDE SEQUENCE</scope>
</reference>
<feature type="region of interest" description="Disordered" evidence="1">
    <location>
        <begin position="1"/>
        <end position="23"/>
    </location>
</feature>
<reference evidence="2" key="2">
    <citation type="journal article" date="2015" name="Fish Shellfish Immunol.">
        <title>Early steps in the European eel (Anguilla anguilla)-Vibrio vulnificus interaction in the gills: Role of the RtxA13 toxin.</title>
        <authorList>
            <person name="Callol A."/>
            <person name="Pajuelo D."/>
            <person name="Ebbesson L."/>
            <person name="Teles M."/>
            <person name="MacKenzie S."/>
            <person name="Amaro C."/>
        </authorList>
    </citation>
    <scope>NUCLEOTIDE SEQUENCE</scope>
</reference>
<accession>A0A0E9W4H9</accession>
<organism evidence="2">
    <name type="scientific">Anguilla anguilla</name>
    <name type="common">European freshwater eel</name>
    <name type="synonym">Muraena anguilla</name>
    <dbReference type="NCBI Taxonomy" id="7936"/>
    <lineage>
        <taxon>Eukaryota</taxon>
        <taxon>Metazoa</taxon>
        <taxon>Chordata</taxon>
        <taxon>Craniata</taxon>
        <taxon>Vertebrata</taxon>
        <taxon>Euteleostomi</taxon>
        <taxon>Actinopterygii</taxon>
        <taxon>Neopterygii</taxon>
        <taxon>Teleostei</taxon>
        <taxon>Anguilliformes</taxon>
        <taxon>Anguillidae</taxon>
        <taxon>Anguilla</taxon>
    </lineage>
</organism>
<sequence length="65" mass="7305">MSWEMKMHHGTASQTDPYKQVPVPRNRVVHNSSQGRYGFGSNPSVQLSAHEQECCVQGMVGPHWP</sequence>
<name>A0A0E9W4H9_ANGAN</name>
<proteinExistence type="predicted"/>
<dbReference type="EMBL" id="GBXM01023340">
    <property type="protein sequence ID" value="JAH85237.1"/>
    <property type="molecule type" value="Transcribed_RNA"/>
</dbReference>
<dbReference type="AlphaFoldDB" id="A0A0E9W4H9"/>
<evidence type="ECO:0000313" key="2">
    <source>
        <dbReference type="EMBL" id="JAH85237.1"/>
    </source>
</evidence>
<protein>
    <submittedName>
        <fullName evidence="2">Uncharacterized protein</fullName>
    </submittedName>
</protein>